<dbReference type="PANTHER" id="PTHR35371">
    <property type="entry name" value="INNER MEMBRANE PROTEIN"/>
    <property type="match status" value="1"/>
</dbReference>
<reference evidence="6" key="1">
    <citation type="submission" date="2023-03" db="EMBL/GenBank/DDBJ databases">
        <title>Mating type loci evolution in Malassezia.</title>
        <authorList>
            <person name="Coelho M.A."/>
        </authorList>
    </citation>
    <scope>NUCLEOTIDE SEQUENCE</scope>
    <source>
        <strain evidence="6">CBS 9431</strain>
    </source>
</reference>
<sequence length="169" mass="19089">MASCVQKLLFGNAPNYSFFSIPVVFLLAALPHWYSIYLVNRSKGRFVWQNENPRAFVTQIAARPALGDKKSEHTELEKTVLRCQSCQANGFENLPIYIGTLLCGYVAGLPASFMNRMALVYVVTRILFDIAYVRCSTRRTSLLRTIAFFGNIFVYLHVIHRSAMAIAAK</sequence>
<dbReference type="InterPro" id="IPR023352">
    <property type="entry name" value="MAPEG-like_dom_sf"/>
</dbReference>
<evidence type="ECO:0000313" key="7">
    <source>
        <dbReference type="Proteomes" id="UP001217754"/>
    </source>
</evidence>
<evidence type="ECO:0000256" key="2">
    <source>
        <dbReference type="ARBA" id="ARBA00022692"/>
    </source>
</evidence>
<keyword evidence="4 5" id="KW-0472">Membrane</keyword>
<dbReference type="Gene3D" id="1.20.120.550">
    <property type="entry name" value="Membrane associated eicosanoid/glutathione metabolism-like domain"/>
    <property type="match status" value="1"/>
</dbReference>
<accession>A0AAF0EZ61</accession>
<feature type="transmembrane region" description="Helical" evidence="5">
    <location>
        <begin position="142"/>
        <end position="160"/>
    </location>
</feature>
<keyword evidence="3 5" id="KW-1133">Transmembrane helix</keyword>
<keyword evidence="2 5" id="KW-0812">Transmembrane</keyword>
<evidence type="ECO:0000256" key="4">
    <source>
        <dbReference type="ARBA" id="ARBA00023136"/>
    </source>
</evidence>
<dbReference type="EMBL" id="CP119958">
    <property type="protein sequence ID" value="WFD37760.1"/>
    <property type="molecule type" value="Genomic_DNA"/>
</dbReference>
<gene>
    <name evidence="6" type="ORF">MJAP1_000707</name>
</gene>
<organism evidence="6 7">
    <name type="scientific">Malassezia japonica</name>
    <dbReference type="NCBI Taxonomy" id="223818"/>
    <lineage>
        <taxon>Eukaryota</taxon>
        <taxon>Fungi</taxon>
        <taxon>Dikarya</taxon>
        <taxon>Basidiomycota</taxon>
        <taxon>Ustilaginomycotina</taxon>
        <taxon>Malasseziomycetes</taxon>
        <taxon>Malasseziales</taxon>
        <taxon>Malasseziaceae</taxon>
        <taxon>Malassezia</taxon>
    </lineage>
</organism>
<dbReference type="Proteomes" id="UP001217754">
    <property type="component" value="Chromosome 1"/>
</dbReference>
<evidence type="ECO:0000256" key="3">
    <source>
        <dbReference type="ARBA" id="ARBA00022989"/>
    </source>
</evidence>
<dbReference type="SUPFAM" id="SSF161084">
    <property type="entry name" value="MAPEG domain-like"/>
    <property type="match status" value="1"/>
</dbReference>
<keyword evidence="7" id="KW-1185">Reference proteome</keyword>
<evidence type="ECO:0000256" key="1">
    <source>
        <dbReference type="ARBA" id="ARBA00004370"/>
    </source>
</evidence>
<name>A0AAF0EZ61_9BASI</name>
<comment type="subcellular location">
    <subcellularLocation>
        <location evidence="1">Membrane</location>
    </subcellularLocation>
</comment>
<dbReference type="AlphaFoldDB" id="A0AAF0EZ61"/>
<feature type="transmembrane region" description="Helical" evidence="5">
    <location>
        <begin position="16"/>
        <end position="39"/>
    </location>
</feature>
<dbReference type="GO" id="GO:0016020">
    <property type="term" value="C:membrane"/>
    <property type="evidence" value="ECO:0007669"/>
    <property type="project" value="UniProtKB-SubCell"/>
</dbReference>
<dbReference type="GeneID" id="85224356"/>
<evidence type="ECO:0000313" key="6">
    <source>
        <dbReference type="EMBL" id="WFD37760.1"/>
    </source>
</evidence>
<feature type="transmembrane region" description="Helical" evidence="5">
    <location>
        <begin position="94"/>
        <end position="112"/>
    </location>
</feature>
<protein>
    <submittedName>
        <fullName evidence="6">Uncharacterized protein</fullName>
    </submittedName>
</protein>
<dbReference type="PANTHER" id="PTHR35371:SF1">
    <property type="entry name" value="BLR7753 PROTEIN"/>
    <property type="match status" value="1"/>
</dbReference>
<dbReference type="InterPro" id="IPR001129">
    <property type="entry name" value="Membr-assoc_MAPEG"/>
</dbReference>
<evidence type="ECO:0000256" key="5">
    <source>
        <dbReference type="SAM" id="Phobius"/>
    </source>
</evidence>
<dbReference type="RefSeq" id="XP_060120657.1">
    <property type="nucleotide sequence ID" value="XM_060264674.1"/>
</dbReference>
<dbReference type="Pfam" id="PF01124">
    <property type="entry name" value="MAPEG"/>
    <property type="match status" value="1"/>
</dbReference>
<proteinExistence type="predicted"/>